<gene>
    <name evidence="1" type="ORF">AVDCRST_MAG82-281</name>
</gene>
<organism evidence="1">
    <name type="scientific">uncultured Rubrobacteraceae bacterium</name>
    <dbReference type="NCBI Taxonomy" id="349277"/>
    <lineage>
        <taxon>Bacteria</taxon>
        <taxon>Bacillati</taxon>
        <taxon>Actinomycetota</taxon>
        <taxon>Rubrobacteria</taxon>
        <taxon>Rubrobacterales</taxon>
        <taxon>Rubrobacteraceae</taxon>
        <taxon>environmental samples</taxon>
    </lineage>
</organism>
<dbReference type="AlphaFoldDB" id="A0A6J4P373"/>
<sequence length="221" mass="25329">MLFGQHEHALIAGEFARRWGEGPSPFESTVYAVANHDLAWRGPDREVLWNEEKDRPYSFLDYPLDLKLPAQKEGIDLVEANDPYAGCLCSMHYARFLLDAESPEEIEFREGEFGRQGRLRERMSAGELENLERNFRFLRLCDGLSLSLCLNEPGGESSPPPYPGGFEFEGTRFEFLWEDGRTLGLGPNPFREAFGVEIPYRTFGRDRRALGNDILELWITC</sequence>
<dbReference type="InterPro" id="IPR024992">
    <property type="entry name" value="DUF3891"/>
</dbReference>
<dbReference type="EMBL" id="CADCVA010000039">
    <property type="protein sequence ID" value="CAA9402371.1"/>
    <property type="molecule type" value="Genomic_DNA"/>
</dbReference>
<name>A0A6J4P373_9ACTN</name>
<accession>A0A6J4P373</accession>
<evidence type="ECO:0008006" key="2">
    <source>
        <dbReference type="Google" id="ProtNLM"/>
    </source>
</evidence>
<dbReference type="Pfam" id="PF13030">
    <property type="entry name" value="DUF3891"/>
    <property type="match status" value="1"/>
</dbReference>
<proteinExistence type="predicted"/>
<reference evidence="1" key="1">
    <citation type="submission" date="2020-02" db="EMBL/GenBank/DDBJ databases">
        <authorList>
            <person name="Meier V. D."/>
        </authorList>
    </citation>
    <scope>NUCLEOTIDE SEQUENCE</scope>
    <source>
        <strain evidence="1">AVDCRST_MAG82</strain>
    </source>
</reference>
<evidence type="ECO:0000313" key="1">
    <source>
        <dbReference type="EMBL" id="CAA9402371.1"/>
    </source>
</evidence>
<protein>
    <recommendedName>
        <fullName evidence="2">DUF3891 family protein</fullName>
    </recommendedName>
</protein>